<dbReference type="GO" id="GO:0080146">
    <property type="term" value="F:L-cysteine desulfhydrase activity"/>
    <property type="evidence" value="ECO:0007669"/>
    <property type="project" value="TreeGrafter"/>
</dbReference>
<feature type="domain" description="Serine dehydratase-like alpha subunit" evidence="2">
    <location>
        <begin position="154"/>
        <end position="423"/>
    </location>
</feature>
<dbReference type="InterPro" id="IPR021144">
    <property type="entry name" value="UPF0597"/>
</dbReference>
<organism evidence="3 4">
    <name type="scientific">Alkaliphilus pronyensis</name>
    <dbReference type="NCBI Taxonomy" id="1482732"/>
    <lineage>
        <taxon>Bacteria</taxon>
        <taxon>Bacillati</taxon>
        <taxon>Bacillota</taxon>
        <taxon>Clostridia</taxon>
        <taxon>Peptostreptococcales</taxon>
        <taxon>Natronincolaceae</taxon>
        <taxon>Alkaliphilus</taxon>
    </lineage>
</organism>
<gene>
    <name evidence="3" type="ORF">F8154_12800</name>
</gene>
<dbReference type="PIRSF" id="PIRSF006054">
    <property type="entry name" value="UCP006054"/>
    <property type="match status" value="1"/>
</dbReference>
<dbReference type="EMBL" id="WBZC01000057">
    <property type="protein sequence ID" value="KAB3531297.1"/>
    <property type="molecule type" value="Genomic_DNA"/>
</dbReference>
<accession>A0A6I0F836</accession>
<proteinExistence type="inferred from homology"/>
<keyword evidence="4" id="KW-1185">Reference proteome</keyword>
<dbReference type="GO" id="GO:0019450">
    <property type="term" value="P:L-cysteine catabolic process to pyruvate"/>
    <property type="evidence" value="ECO:0007669"/>
    <property type="project" value="TreeGrafter"/>
</dbReference>
<comment type="caution">
    <text evidence="3">The sequence shown here is derived from an EMBL/GenBank/DDBJ whole genome shotgun (WGS) entry which is preliminary data.</text>
</comment>
<evidence type="ECO:0000256" key="1">
    <source>
        <dbReference type="HAMAP-Rule" id="MF_01845"/>
    </source>
</evidence>
<protein>
    <recommendedName>
        <fullName evidence="1">UPF0597 protein F8154_12800</fullName>
    </recommendedName>
</protein>
<evidence type="ECO:0000313" key="4">
    <source>
        <dbReference type="Proteomes" id="UP000432715"/>
    </source>
</evidence>
<dbReference type="RefSeq" id="WP_151862015.1">
    <property type="nucleotide sequence ID" value="NZ_WBZC01000057.1"/>
</dbReference>
<dbReference type="Proteomes" id="UP000432715">
    <property type="component" value="Unassembled WGS sequence"/>
</dbReference>
<comment type="similarity">
    <text evidence="1">Belongs to the UPF0597 family.</text>
</comment>
<dbReference type="PANTHER" id="PTHR30501">
    <property type="entry name" value="UPF0597 PROTEIN YHAM"/>
    <property type="match status" value="1"/>
</dbReference>
<dbReference type="HAMAP" id="MF_01845">
    <property type="entry name" value="UPF0597"/>
    <property type="match status" value="1"/>
</dbReference>
<reference evidence="3 4" key="1">
    <citation type="submission" date="2019-10" db="EMBL/GenBank/DDBJ databases">
        <title>Alkaliphilus serpentinus sp. nov. and Alkaliphilus pronyensis sp. nov., two novel anaerobic alkaliphilic species isolated from the serpentinized-hosted hydrothermal field of the Prony Bay (New Caledonia).</title>
        <authorList>
            <person name="Postec A."/>
        </authorList>
    </citation>
    <scope>NUCLEOTIDE SEQUENCE [LARGE SCALE GENOMIC DNA]</scope>
    <source>
        <strain evidence="3 4">LacV</strain>
    </source>
</reference>
<dbReference type="Pfam" id="PF03313">
    <property type="entry name" value="SDH_alpha"/>
    <property type="match status" value="1"/>
</dbReference>
<dbReference type="InterPro" id="IPR005130">
    <property type="entry name" value="Ser_deHydtase-like_asu"/>
</dbReference>
<sequence length="432" mass="46494">MLLEDLIIETLKKEVVPAIGCTEPVAVALACARAREIINNTEIDHIDIRVSPNVYKNGLSVGVPPTNEVGLWIAGALGFIGGASVKGLQVLDCIEEEQIEIAKRLVKDKKIKLQIQDTIEKVYVDVRAYCKGASSRVIIKDKHNNFVYSEGNGKVIENVLENSANVKNTKQENTLYTFKIREIIEAIERITHKSIDFMLEGYYMNERVAMAGLNENTGMGVGYTLNKNIKKGILSNDFMSYARALTAAASDARMAGLKMPVMSSNGSGNNGLTAILPIVAYSKKFKVSNDKLAKAIAMSHIINSYIKNYIGRLSVLCGCGVSAGTGAAVAITWLMGGSIHHIEGAIKNILADISGIVCDGAKVGCALKLSTSVASAIQAALLAIDNRIVPTGNGLIAETVEDTIKNLQILSNEGMKDTDKAIIMVMQRAYVS</sequence>
<dbReference type="AlphaFoldDB" id="A0A6I0F836"/>
<dbReference type="OrthoDB" id="41906at2"/>
<evidence type="ECO:0000313" key="3">
    <source>
        <dbReference type="EMBL" id="KAB3531297.1"/>
    </source>
</evidence>
<name>A0A6I0F836_9FIRM</name>
<dbReference type="PANTHER" id="PTHR30501:SF2">
    <property type="entry name" value="UPF0597 PROTEIN YHAM"/>
    <property type="match status" value="1"/>
</dbReference>
<evidence type="ECO:0000259" key="2">
    <source>
        <dbReference type="Pfam" id="PF03313"/>
    </source>
</evidence>